<dbReference type="Gene3D" id="3.90.1150.10">
    <property type="entry name" value="Aspartate Aminotransferase, domain 1"/>
    <property type="match status" value="1"/>
</dbReference>
<dbReference type="PANTHER" id="PTHR45229:SF3">
    <property type="entry name" value="BIODEGRADATIVE ARGININE DECARBOXYLASE"/>
    <property type="match status" value="1"/>
</dbReference>
<dbReference type="Proteomes" id="UP000249304">
    <property type="component" value="Unassembled WGS sequence"/>
</dbReference>
<dbReference type="GO" id="GO:0008792">
    <property type="term" value="F:arginine decarboxylase activity"/>
    <property type="evidence" value="ECO:0007669"/>
    <property type="project" value="TreeGrafter"/>
</dbReference>
<name>A0A2W2D4F8_9ACTN</name>
<dbReference type="InterPro" id="IPR008286">
    <property type="entry name" value="Prn/Lys/Arg_de-COase_C"/>
</dbReference>
<gene>
    <name evidence="6" type="ORF">C1J01_48590</name>
</gene>
<feature type="domain" description="Orn/Lys/Arg decarboxylase C-terminal" evidence="5">
    <location>
        <begin position="110"/>
        <end position="142"/>
    </location>
</feature>
<dbReference type="PANTHER" id="PTHR45229">
    <property type="entry name" value="CONSTITUTIVE ORNITHINE DECARBOXYLASE"/>
    <property type="match status" value="1"/>
</dbReference>
<dbReference type="Pfam" id="PF01276">
    <property type="entry name" value="OKR_DC_1"/>
    <property type="match status" value="1"/>
</dbReference>
<keyword evidence="3" id="KW-0456">Lyase</keyword>
<protein>
    <recommendedName>
        <fullName evidence="8">Arginine decarboxylase</fullName>
    </recommendedName>
</protein>
<evidence type="ECO:0008006" key="8">
    <source>
        <dbReference type="Google" id="ProtNLM"/>
    </source>
</evidence>
<dbReference type="EMBL" id="POUD01000675">
    <property type="protein sequence ID" value="PZF98538.1"/>
    <property type="molecule type" value="Genomic_DNA"/>
</dbReference>
<keyword evidence="7" id="KW-1185">Reference proteome</keyword>
<organism evidence="6 7">
    <name type="scientific">Nonomuraea aridisoli</name>
    <dbReference type="NCBI Taxonomy" id="2070368"/>
    <lineage>
        <taxon>Bacteria</taxon>
        <taxon>Bacillati</taxon>
        <taxon>Actinomycetota</taxon>
        <taxon>Actinomycetes</taxon>
        <taxon>Streptosporangiales</taxon>
        <taxon>Streptosporangiaceae</taxon>
        <taxon>Nonomuraea</taxon>
    </lineage>
</organism>
<dbReference type="GO" id="GO:0006527">
    <property type="term" value="P:L-arginine catabolic process"/>
    <property type="evidence" value="ECO:0007669"/>
    <property type="project" value="TreeGrafter"/>
</dbReference>
<feature type="domain" description="Orn/Lys/Arg decarboxylases family 1 pyridoxal-P attachment site" evidence="4">
    <location>
        <begin position="3"/>
        <end position="84"/>
    </location>
</feature>
<proteinExistence type="predicted"/>
<evidence type="ECO:0000256" key="2">
    <source>
        <dbReference type="ARBA" id="ARBA00022898"/>
    </source>
</evidence>
<feature type="non-terminal residue" evidence="6">
    <location>
        <position position="147"/>
    </location>
</feature>
<dbReference type="AlphaFoldDB" id="A0A2W2D4F8"/>
<keyword evidence="1" id="KW-0210">Decarboxylase</keyword>
<dbReference type="SUPFAM" id="SSF53383">
    <property type="entry name" value="PLP-dependent transferases"/>
    <property type="match status" value="1"/>
</dbReference>
<reference evidence="6 7" key="1">
    <citation type="submission" date="2018-01" db="EMBL/GenBank/DDBJ databases">
        <title>Draft genome sequence of Nonomuraea sp. KC333.</title>
        <authorList>
            <person name="Sahin N."/>
            <person name="Saygin H."/>
            <person name="Ay H."/>
        </authorList>
    </citation>
    <scope>NUCLEOTIDE SEQUENCE [LARGE SCALE GENOMIC DNA]</scope>
    <source>
        <strain evidence="6 7">KC333</strain>
    </source>
</reference>
<dbReference type="GO" id="GO:0030170">
    <property type="term" value="F:pyridoxal phosphate binding"/>
    <property type="evidence" value="ECO:0007669"/>
    <property type="project" value="TreeGrafter"/>
</dbReference>
<feature type="non-terminal residue" evidence="6">
    <location>
        <position position="1"/>
    </location>
</feature>
<sequence length="147" mass="16465">VQDCWVMHPGESWHGFKDIPDNWSMLDPLKVSILAPGMGEDGELEETGVPAALVTAWLGRHGIVPTRTTDFQIMFLFSMGVTRGKWGTLVNTLCSFKRHYDANTPLAQVMPELVEQYPDTYANMGIHDLGDTMFAWLKENNPGARLN</sequence>
<dbReference type="InterPro" id="IPR011193">
    <property type="entry name" value="Orn/lys/arg_de-COase"/>
</dbReference>
<dbReference type="InterPro" id="IPR000310">
    <property type="entry name" value="Orn/Lys/Arg_deCO2ase_major_dom"/>
</dbReference>
<accession>A0A2W2D4F8</accession>
<evidence type="ECO:0000256" key="3">
    <source>
        <dbReference type="ARBA" id="ARBA00023239"/>
    </source>
</evidence>
<dbReference type="InterPro" id="IPR015424">
    <property type="entry name" value="PyrdxlP-dep_Trfase"/>
</dbReference>
<dbReference type="GO" id="GO:0005829">
    <property type="term" value="C:cytosol"/>
    <property type="evidence" value="ECO:0007669"/>
    <property type="project" value="TreeGrafter"/>
</dbReference>
<keyword evidence="2" id="KW-0663">Pyridoxal phosphate</keyword>
<evidence type="ECO:0000259" key="5">
    <source>
        <dbReference type="Pfam" id="PF03711"/>
    </source>
</evidence>
<evidence type="ECO:0000256" key="1">
    <source>
        <dbReference type="ARBA" id="ARBA00022793"/>
    </source>
</evidence>
<evidence type="ECO:0000313" key="7">
    <source>
        <dbReference type="Proteomes" id="UP000249304"/>
    </source>
</evidence>
<evidence type="ECO:0000259" key="4">
    <source>
        <dbReference type="Pfam" id="PF01276"/>
    </source>
</evidence>
<evidence type="ECO:0000313" key="6">
    <source>
        <dbReference type="EMBL" id="PZF98538.1"/>
    </source>
</evidence>
<dbReference type="Pfam" id="PF03711">
    <property type="entry name" value="OKR_DC_1_C"/>
    <property type="match status" value="1"/>
</dbReference>
<dbReference type="InterPro" id="IPR015422">
    <property type="entry name" value="PyrdxlP-dep_Trfase_small"/>
</dbReference>
<comment type="caution">
    <text evidence="6">The sequence shown here is derived from an EMBL/GenBank/DDBJ whole genome shotgun (WGS) entry which is preliminary data.</text>
</comment>